<reference evidence="2" key="2">
    <citation type="submission" date="2020-09" db="EMBL/GenBank/DDBJ databases">
        <authorList>
            <person name="Sun Q."/>
            <person name="Ohkuma M."/>
        </authorList>
    </citation>
    <scope>NUCLEOTIDE SEQUENCE</scope>
    <source>
        <strain evidence="2">JCM 3302</strain>
    </source>
</reference>
<dbReference type="GO" id="GO:0046872">
    <property type="term" value="F:metal ion binding"/>
    <property type="evidence" value="ECO:0007669"/>
    <property type="project" value="InterPro"/>
</dbReference>
<comment type="caution">
    <text evidence="2">The sequence shown here is derived from an EMBL/GenBank/DDBJ whole genome shotgun (WGS) entry which is preliminary data.</text>
</comment>
<protein>
    <recommendedName>
        <fullName evidence="1">Mycothiol-dependent maleylpyruvate isomerase metal-binding domain-containing protein</fullName>
    </recommendedName>
</protein>
<evidence type="ECO:0000313" key="3">
    <source>
        <dbReference type="Proteomes" id="UP000641386"/>
    </source>
</evidence>
<keyword evidence="3" id="KW-1185">Reference proteome</keyword>
<dbReference type="SUPFAM" id="SSF109854">
    <property type="entry name" value="DinB/YfiT-like putative metalloenzymes"/>
    <property type="match status" value="1"/>
</dbReference>
<organism evidence="2 3">
    <name type="scientific">Streptomyces spiralis</name>
    <dbReference type="NCBI Taxonomy" id="66376"/>
    <lineage>
        <taxon>Bacteria</taxon>
        <taxon>Bacillati</taxon>
        <taxon>Actinomycetota</taxon>
        <taxon>Actinomycetes</taxon>
        <taxon>Kitasatosporales</taxon>
        <taxon>Streptomycetaceae</taxon>
        <taxon>Streptomyces</taxon>
    </lineage>
</organism>
<dbReference type="Proteomes" id="UP000641386">
    <property type="component" value="Unassembled WGS sequence"/>
</dbReference>
<gene>
    <name evidence="2" type="ORF">GCM10014715_22990</name>
</gene>
<dbReference type="Pfam" id="PF11716">
    <property type="entry name" value="MDMPI_N"/>
    <property type="match status" value="1"/>
</dbReference>
<reference evidence="2" key="1">
    <citation type="journal article" date="2014" name="Int. J. Syst. Evol. Microbiol.">
        <title>Complete genome sequence of Corynebacterium casei LMG S-19264T (=DSM 44701T), isolated from a smear-ripened cheese.</title>
        <authorList>
            <consortium name="US DOE Joint Genome Institute (JGI-PGF)"/>
            <person name="Walter F."/>
            <person name="Albersmeier A."/>
            <person name="Kalinowski J."/>
            <person name="Ruckert C."/>
        </authorList>
    </citation>
    <scope>NUCLEOTIDE SEQUENCE</scope>
    <source>
        <strain evidence="2">JCM 3302</strain>
    </source>
</reference>
<dbReference type="InterPro" id="IPR034660">
    <property type="entry name" value="DinB/YfiT-like"/>
</dbReference>
<evidence type="ECO:0000259" key="1">
    <source>
        <dbReference type="Pfam" id="PF11716"/>
    </source>
</evidence>
<dbReference type="EMBL" id="BNBC01000008">
    <property type="protein sequence ID" value="GHE68658.1"/>
    <property type="molecule type" value="Genomic_DNA"/>
</dbReference>
<name>A0A918ZU20_9ACTN</name>
<dbReference type="Gene3D" id="1.20.120.450">
    <property type="entry name" value="dinb family like domain"/>
    <property type="match status" value="1"/>
</dbReference>
<evidence type="ECO:0000313" key="2">
    <source>
        <dbReference type="EMBL" id="GHE68658.1"/>
    </source>
</evidence>
<dbReference type="AlphaFoldDB" id="A0A918ZU20"/>
<accession>A0A918ZU20</accession>
<feature type="domain" description="Mycothiol-dependent maleylpyruvate isomerase metal-binding" evidence="1">
    <location>
        <begin position="4"/>
        <end position="129"/>
    </location>
</feature>
<dbReference type="InterPro" id="IPR024344">
    <property type="entry name" value="MDMPI_metal-binding"/>
</dbReference>
<proteinExistence type="predicted"/>
<sequence length="257" mass="28627">MLPEWEAFVRAMQARRPDSGAWCEAWTARDILIHQAGNAEELARVLAARLAGNPVGTRGFEREDPYRRLSDAELWAAFAARCEELTEVTQTAATDLPADTEVEWTGRTVKVPFFAEHMREELILHRWDLTGDDSTAREALSHSWMTEHSVREVGKPLLRLGASLLGLGPDERIEGRLRSPGTDDIVVAADRSGVHIGFDAPTGPATIESDPATRNLLLWGRRPADPSRWHSEAGPEELNRVRNLLVGYRPEVLVSPK</sequence>